<dbReference type="Pfam" id="PF04488">
    <property type="entry name" value="Gly_transf_sug"/>
    <property type="match status" value="1"/>
</dbReference>
<dbReference type="InterPro" id="IPR007652">
    <property type="entry name" value="A1-4-GlycosylTfrase_dom"/>
</dbReference>
<name>A0A6J1PSL3_9HYME</name>
<dbReference type="Proteomes" id="UP000504618">
    <property type="component" value="Unplaced"/>
</dbReference>
<dbReference type="InterPro" id="IPR015797">
    <property type="entry name" value="NUDIX_hydrolase-like_dom_sf"/>
</dbReference>
<dbReference type="AlphaFoldDB" id="A0A6J1PSL3"/>
<dbReference type="InterPro" id="IPR007577">
    <property type="entry name" value="GlycoTrfase_DXD_sugar-bd_CS"/>
</dbReference>
<dbReference type="InterPro" id="IPR000086">
    <property type="entry name" value="NUDIX_hydrolase_dom"/>
</dbReference>
<dbReference type="OrthoDB" id="409543at2759"/>
<dbReference type="InterPro" id="IPR029044">
    <property type="entry name" value="Nucleotide-diphossugar_trans"/>
</dbReference>
<dbReference type="PRINTS" id="PR01356">
    <property type="entry name" value="GFGPROTEIN"/>
</dbReference>
<keyword evidence="14" id="KW-0539">Nucleus</keyword>
<reference evidence="19" key="1">
    <citation type="submission" date="2025-08" db="UniProtKB">
        <authorList>
            <consortium name="RefSeq"/>
        </authorList>
    </citation>
    <scope>IDENTIFICATION</scope>
    <source>
        <tissue evidence="19">Whole body</tissue>
    </source>
</reference>
<evidence type="ECO:0000256" key="5">
    <source>
        <dbReference type="ARBA" id="ARBA00005582"/>
    </source>
</evidence>
<dbReference type="FunFam" id="3.90.79.10:FF:000027">
    <property type="entry name" value="nucleoside diphosphate-linked moiety X motif 6"/>
    <property type="match status" value="1"/>
</dbReference>
<evidence type="ECO:0000313" key="19">
    <source>
        <dbReference type="RefSeq" id="XP_024872837.1"/>
    </source>
</evidence>
<dbReference type="GO" id="GO:0000139">
    <property type="term" value="C:Golgi membrane"/>
    <property type="evidence" value="ECO:0007669"/>
    <property type="project" value="UniProtKB-SubCell"/>
</dbReference>
<evidence type="ECO:0000313" key="18">
    <source>
        <dbReference type="Proteomes" id="UP000504618"/>
    </source>
</evidence>
<comment type="similarity">
    <text evidence="6">Belongs to the glycosyltransferase 32 family.</text>
</comment>
<evidence type="ECO:0000256" key="3">
    <source>
        <dbReference type="ARBA" id="ARBA00004323"/>
    </source>
</evidence>
<dbReference type="PANTHER" id="PTHR12042">
    <property type="entry name" value="LACTOSYLCERAMIDE 4-ALPHA-GALACTOSYLTRANSFERASE ALPHA- 1,4-GALACTOSYLTRANSFERASE"/>
    <property type="match status" value="1"/>
</dbReference>
<keyword evidence="12" id="KW-0496">Mitochondrion</keyword>
<evidence type="ECO:0000256" key="16">
    <source>
        <dbReference type="ARBA" id="ARBA00068898"/>
    </source>
</evidence>
<dbReference type="PANTHER" id="PTHR12042:SF21">
    <property type="entry name" value="ALPHA1,4-GALACTOSYLTRANSFERASE 1-RELATED"/>
    <property type="match status" value="1"/>
</dbReference>
<evidence type="ECO:0000256" key="12">
    <source>
        <dbReference type="ARBA" id="ARBA00023128"/>
    </source>
</evidence>
<dbReference type="CDD" id="cd04670">
    <property type="entry name" value="NUDIX_ASFGF2_Nudt6"/>
    <property type="match status" value="1"/>
</dbReference>
<sequence>MRKSIKMKKRLLWCGFAFAVVLLILMISTESNIIQRIPFLDVTTVNDIRCYDEVSTTKGVHDFDLETSVDKPTPGRNIFFHETSCFGEEGLILNARQACAVESAARMNPSMTVYLLFVSKSEFSNSTREIVRHLFNYPNVRIRHIDPQRYVKDTPLDAWYTSGVLRKSHWPVSHMSDMLRYLTLWKYGGIYLDLDVVVTSSLENLTNFAGAEDWDDVAAGVMGFDMSKLGRRVADACVRDLKKNFRGDVWGNNGPGVITRTLQKLCATVYARDMTTNRCHGFTVYPPSVFYPIHYKKWKKYFETKDSNATLKTLNKAKAIHVWNKLSKAEKVRVKSNVPYAVIARNYCPYVFNNCDKQMLIPSRCIFFHETSCSSPNLTPQQACAVESAARNNRNLNVFLLFLATGQFSERSKRIVDILQTYDNVYIRRIRLSTYIINTPIEDWFWANIRRLWENYDWLRNDFHDYLRMLTLWRSGGVSLNLNSIVLTPLDELTTFVGVQDNRDMGVGVFGVDTSTNFGRSFADACMEVIKDINEDSYLRYNITRVVTEAVWKLCYQRNVNRLSQDKECRRFTIYPPEKFYPASSDMQKVRPNETRTAEMLKLRMPIGKNAMTIHYSNNPIDYNRDVDADNTAAYKMAARQHCPKIYDTRIGQLSTLDAAMAQRIFKGHNDHYNGITIDSVEEACDNKIFAQRLKDSLEQWTRDKKRTIWFRVHIPHTEWVPILTGHGFIFHHAKEEYVMLYRWLPTDEECNVPKYAHTFLGVGAFVFNKDTGEILVIKERYASTKASWKLPGGYVEPGENIETAAKREVLEETGIQADFKCLISFRHGHDYSFGCSDIYMIAYLTPQNFEIDKCKREISECKWMKLSEFMQHPEVHANNKTLATKTIDFLRHQMGMVVNYGIHPLTKKQICVYSVENTDIGDTSVE</sequence>
<dbReference type="InterPro" id="IPR020476">
    <property type="entry name" value="Nudix_hydrolase"/>
</dbReference>
<evidence type="ECO:0000256" key="15">
    <source>
        <dbReference type="ARBA" id="ARBA00057091"/>
    </source>
</evidence>
<comment type="similarity">
    <text evidence="5">Belongs to the Nudix hydrolase family.</text>
</comment>
<evidence type="ECO:0000256" key="1">
    <source>
        <dbReference type="ARBA" id="ARBA00004123"/>
    </source>
</evidence>
<feature type="domain" description="Nudix hydrolase" evidence="17">
    <location>
        <begin position="758"/>
        <end position="889"/>
    </location>
</feature>
<dbReference type="Pfam" id="PF04572">
    <property type="entry name" value="Gb3_synth"/>
    <property type="match status" value="2"/>
</dbReference>
<dbReference type="GO" id="GO:0005739">
    <property type="term" value="C:mitochondrion"/>
    <property type="evidence" value="ECO:0007669"/>
    <property type="project" value="UniProtKB-SubCell"/>
</dbReference>
<accession>A0A6J1PSL3</accession>
<dbReference type="GO" id="GO:0006688">
    <property type="term" value="P:glycosphingolipid biosynthetic process"/>
    <property type="evidence" value="ECO:0007669"/>
    <property type="project" value="TreeGrafter"/>
</dbReference>
<protein>
    <recommendedName>
        <fullName evidence="16">Nucleoside diphosphate-linked moiety X motif 6</fullName>
    </recommendedName>
</protein>
<dbReference type="SUPFAM" id="SSF53448">
    <property type="entry name" value="Nucleotide-diphospho-sugar transferases"/>
    <property type="match status" value="2"/>
</dbReference>
<evidence type="ECO:0000259" key="17">
    <source>
        <dbReference type="PROSITE" id="PS51462"/>
    </source>
</evidence>
<dbReference type="GO" id="GO:0035248">
    <property type="term" value="F:alpha-1,4-N-acetylgalactosaminyltransferase activity"/>
    <property type="evidence" value="ECO:0007669"/>
    <property type="project" value="TreeGrafter"/>
</dbReference>
<dbReference type="PROSITE" id="PS00893">
    <property type="entry name" value="NUDIX_BOX"/>
    <property type="match status" value="1"/>
</dbReference>
<dbReference type="RefSeq" id="XP_024872837.1">
    <property type="nucleotide sequence ID" value="XM_025017069.1"/>
</dbReference>
<dbReference type="PROSITE" id="PS51462">
    <property type="entry name" value="NUDIX"/>
    <property type="match status" value="1"/>
</dbReference>
<keyword evidence="9" id="KW-0808">Transferase</keyword>
<comment type="subcellular location">
    <subcellularLocation>
        <location evidence="4">Cytoplasm</location>
    </subcellularLocation>
    <subcellularLocation>
        <location evidence="3">Golgi apparatus membrane</location>
        <topology evidence="3">Single-pass type II membrane protein</topology>
    </subcellularLocation>
    <subcellularLocation>
        <location evidence="2">Mitochondrion</location>
    </subcellularLocation>
    <subcellularLocation>
        <location evidence="1">Nucleus</location>
    </subcellularLocation>
</comment>
<dbReference type="GeneID" id="112455263"/>
<dbReference type="Gene3D" id="3.90.79.10">
    <property type="entry name" value="Nucleoside Triphosphate Pyrophosphohydrolase"/>
    <property type="match status" value="1"/>
</dbReference>
<evidence type="ECO:0000256" key="4">
    <source>
        <dbReference type="ARBA" id="ARBA00004496"/>
    </source>
</evidence>
<evidence type="ECO:0000256" key="10">
    <source>
        <dbReference type="ARBA" id="ARBA00022801"/>
    </source>
</evidence>
<evidence type="ECO:0000256" key="13">
    <source>
        <dbReference type="ARBA" id="ARBA00023136"/>
    </source>
</evidence>
<proteinExistence type="inferred from homology"/>
<evidence type="ECO:0000256" key="11">
    <source>
        <dbReference type="ARBA" id="ARBA00023034"/>
    </source>
</evidence>
<dbReference type="PRINTS" id="PR00502">
    <property type="entry name" value="NUDIXFAMILY"/>
</dbReference>
<evidence type="ECO:0000256" key="9">
    <source>
        <dbReference type="ARBA" id="ARBA00022679"/>
    </source>
</evidence>
<keyword evidence="7" id="KW-0963">Cytoplasm</keyword>
<keyword evidence="11" id="KW-0333">Golgi apparatus</keyword>
<organism evidence="18 19">
    <name type="scientific">Temnothorax curvispinosus</name>
    <dbReference type="NCBI Taxonomy" id="300111"/>
    <lineage>
        <taxon>Eukaryota</taxon>
        <taxon>Metazoa</taxon>
        <taxon>Ecdysozoa</taxon>
        <taxon>Arthropoda</taxon>
        <taxon>Hexapoda</taxon>
        <taxon>Insecta</taxon>
        <taxon>Pterygota</taxon>
        <taxon>Neoptera</taxon>
        <taxon>Endopterygota</taxon>
        <taxon>Hymenoptera</taxon>
        <taxon>Apocrita</taxon>
        <taxon>Aculeata</taxon>
        <taxon>Formicoidea</taxon>
        <taxon>Formicidae</taxon>
        <taxon>Myrmicinae</taxon>
        <taxon>Temnothorax</taxon>
    </lineage>
</organism>
<keyword evidence="10" id="KW-0378">Hydrolase</keyword>
<dbReference type="Gene3D" id="3.40.630.30">
    <property type="match status" value="1"/>
</dbReference>
<evidence type="ECO:0000256" key="7">
    <source>
        <dbReference type="ARBA" id="ARBA00022490"/>
    </source>
</evidence>
<evidence type="ECO:0000256" key="2">
    <source>
        <dbReference type="ARBA" id="ARBA00004173"/>
    </source>
</evidence>
<evidence type="ECO:0000256" key="14">
    <source>
        <dbReference type="ARBA" id="ARBA00023242"/>
    </source>
</evidence>
<keyword evidence="18" id="KW-1185">Reference proteome</keyword>
<dbReference type="InterPro" id="IPR051981">
    <property type="entry name" value="Glycosyltransf_32"/>
</dbReference>
<keyword evidence="13" id="KW-0472">Membrane</keyword>
<dbReference type="InterPro" id="IPR003293">
    <property type="entry name" value="Nudix_hydrolase6-like"/>
</dbReference>
<comment type="function">
    <text evidence="15">May contribute to the regulation of cell proliferation.</text>
</comment>
<dbReference type="Pfam" id="PF18290">
    <property type="entry name" value="Nudix_hydro"/>
    <property type="match status" value="1"/>
</dbReference>
<dbReference type="SUPFAM" id="SSF55811">
    <property type="entry name" value="Nudix"/>
    <property type="match status" value="1"/>
</dbReference>
<dbReference type="GO" id="GO:0016787">
    <property type="term" value="F:hydrolase activity"/>
    <property type="evidence" value="ECO:0007669"/>
    <property type="project" value="UniProtKB-KW"/>
</dbReference>
<dbReference type="Pfam" id="PF00293">
    <property type="entry name" value="NUDIX"/>
    <property type="match status" value="1"/>
</dbReference>
<evidence type="ECO:0000256" key="8">
    <source>
        <dbReference type="ARBA" id="ARBA00022676"/>
    </source>
</evidence>
<keyword evidence="8" id="KW-0328">Glycosyltransferase</keyword>
<dbReference type="Gene3D" id="3.90.550.20">
    <property type="match status" value="2"/>
</dbReference>
<evidence type="ECO:0000256" key="6">
    <source>
        <dbReference type="ARBA" id="ARBA00009003"/>
    </source>
</evidence>
<gene>
    <name evidence="19" type="primary">LOC112455263</name>
</gene>
<dbReference type="InterPro" id="IPR020084">
    <property type="entry name" value="NUDIX_hydrolase_CS"/>
</dbReference>
<dbReference type="InterPro" id="IPR040618">
    <property type="entry name" value="Pre-Nudix"/>
</dbReference>
<dbReference type="GO" id="GO:0005634">
    <property type="term" value="C:nucleus"/>
    <property type="evidence" value="ECO:0007669"/>
    <property type="project" value="UniProtKB-SubCell"/>
</dbReference>